<dbReference type="GO" id="GO:0000139">
    <property type="term" value="C:Golgi membrane"/>
    <property type="evidence" value="ECO:0007669"/>
    <property type="project" value="UniProtKB-SubCell"/>
</dbReference>
<evidence type="ECO:0000256" key="3">
    <source>
        <dbReference type="ARBA" id="ARBA00022989"/>
    </source>
</evidence>
<keyword evidence="6 9" id="KW-0472">Membrane</keyword>
<dbReference type="Gene3D" id="1.10.287.1490">
    <property type="match status" value="1"/>
</dbReference>
<evidence type="ECO:0000256" key="9">
    <source>
        <dbReference type="SAM" id="Phobius"/>
    </source>
</evidence>
<feature type="coiled-coil region" evidence="7">
    <location>
        <begin position="213"/>
        <end position="325"/>
    </location>
</feature>
<keyword evidence="2 9" id="KW-0812">Transmembrane</keyword>
<feature type="coiled-coil region" evidence="7">
    <location>
        <begin position="350"/>
        <end position="377"/>
    </location>
</feature>
<keyword evidence="5 7" id="KW-0175">Coiled coil</keyword>
<dbReference type="Proteomes" id="UP000494256">
    <property type="component" value="Unassembled WGS sequence"/>
</dbReference>
<evidence type="ECO:0000256" key="6">
    <source>
        <dbReference type="ARBA" id="ARBA00023136"/>
    </source>
</evidence>
<feature type="coiled-coil region" evidence="7">
    <location>
        <begin position="157"/>
        <end position="184"/>
    </location>
</feature>
<keyword evidence="3 9" id="KW-1133">Transmembrane helix</keyword>
<dbReference type="GO" id="GO:0000301">
    <property type="term" value="P:retrograde transport, vesicle recycling within Golgi"/>
    <property type="evidence" value="ECO:0007669"/>
    <property type="project" value="TreeGrafter"/>
</dbReference>
<reference evidence="10 11" key="1">
    <citation type="submission" date="2020-04" db="EMBL/GenBank/DDBJ databases">
        <authorList>
            <person name="Wallbank WR R."/>
            <person name="Pardo Diaz C."/>
            <person name="Kozak K."/>
            <person name="Martin S."/>
            <person name="Jiggins C."/>
            <person name="Moest M."/>
            <person name="Warren A I."/>
            <person name="Byers J.R.P. K."/>
            <person name="Montejo-Kovacevich G."/>
            <person name="Yen C E."/>
        </authorList>
    </citation>
    <scope>NUCLEOTIDE SEQUENCE [LARGE SCALE GENOMIC DNA]</scope>
</reference>
<proteinExistence type="predicted"/>
<evidence type="ECO:0000256" key="7">
    <source>
        <dbReference type="SAM" id="Coils"/>
    </source>
</evidence>
<organism evidence="10 11">
    <name type="scientific">Arctia plantaginis</name>
    <name type="common">Wood tiger moth</name>
    <name type="synonym">Phalaena plantaginis</name>
    <dbReference type="NCBI Taxonomy" id="874455"/>
    <lineage>
        <taxon>Eukaryota</taxon>
        <taxon>Metazoa</taxon>
        <taxon>Ecdysozoa</taxon>
        <taxon>Arthropoda</taxon>
        <taxon>Hexapoda</taxon>
        <taxon>Insecta</taxon>
        <taxon>Pterygota</taxon>
        <taxon>Neoptera</taxon>
        <taxon>Endopterygota</taxon>
        <taxon>Lepidoptera</taxon>
        <taxon>Glossata</taxon>
        <taxon>Ditrysia</taxon>
        <taxon>Noctuoidea</taxon>
        <taxon>Erebidae</taxon>
        <taxon>Arctiinae</taxon>
        <taxon>Arctia</taxon>
    </lineage>
</organism>
<dbReference type="GO" id="GO:0007030">
    <property type="term" value="P:Golgi organization"/>
    <property type="evidence" value="ECO:0007669"/>
    <property type="project" value="InterPro"/>
</dbReference>
<protein>
    <recommendedName>
        <fullName evidence="12">Golgin-84</fullName>
    </recommendedName>
</protein>
<evidence type="ECO:0000256" key="4">
    <source>
        <dbReference type="ARBA" id="ARBA00023034"/>
    </source>
</evidence>
<gene>
    <name evidence="10" type="ORF">APLA_LOCUS8139</name>
</gene>
<keyword evidence="4" id="KW-0333">Golgi apparatus</keyword>
<feature type="region of interest" description="Disordered" evidence="8">
    <location>
        <begin position="46"/>
        <end position="136"/>
    </location>
</feature>
<dbReference type="Pfam" id="PF09787">
    <property type="entry name" value="Golgin_A5"/>
    <property type="match status" value="1"/>
</dbReference>
<name>A0A8S0ZYZ0_ARCPL</name>
<feature type="compositionally biased region" description="Basic residues" evidence="8">
    <location>
        <begin position="53"/>
        <end position="63"/>
    </location>
</feature>
<dbReference type="OrthoDB" id="25129at2759"/>
<sequence length="607" mass="69704">MAWFADLAGRAENLLNSLDEQTGAALRNHNVTKKKWEKNEFTVAQQTESTWGQRKRLPPRTLKKINTENKSSIPSRKSSPLSNHQSRSPSRDNQDVKNLKPKKSASRKSSPQYTMNQCPNTLVADHKDKPRTIKQRRLSLPADLEVYSGDDDLMYQMQNMEVENAMLRNELNVMNREVSELATKLRMTQDGNNVDSQDAAKTQIKLETADLMYQKINTEKEALSAQVEQLKLKLTENTNTEVTKQKELNKGLQEEIELLRIKTADSDEKCTELRHKLNEKEIAQIKLENDLRHAQSTISNLQSNLEKSNEECRRLERDWEAYKVRVKNMLLSKDNVIKSLQEGMEVTVDTKELMHQIQALKEERDELSEVTTAMRNECEDLKSYMGQVEARHTAAERVVCALRDALREERTARNRADAQWASVTKDLKSLQIETGQTIASLRMALRDKDNELHRLRDTSSTVRSTDTSALNVADYDIKQDTIDSNKIEYLTQALVLRQSKIDKLLADNNILKIQLEKLETKYKKEISAVRSNSSHSVVHLQDECRHRSRSNMTTDTLSALSVRLGVMVKRYPVLRVFVIAYMVCLHFWVLTVLCTSTPEFASRPSKS</sequence>
<feature type="transmembrane region" description="Helical" evidence="9">
    <location>
        <begin position="573"/>
        <end position="593"/>
    </location>
</feature>
<evidence type="ECO:0000256" key="8">
    <source>
        <dbReference type="SAM" id="MobiDB-lite"/>
    </source>
</evidence>
<accession>A0A8S0ZYZ0</accession>
<comment type="subcellular location">
    <subcellularLocation>
        <location evidence="1">Golgi apparatus membrane</location>
        <topology evidence="1">Single-pass type IV membrane protein</topology>
    </subcellularLocation>
</comment>
<evidence type="ECO:0000313" key="11">
    <source>
        <dbReference type="Proteomes" id="UP000494256"/>
    </source>
</evidence>
<evidence type="ECO:0000256" key="5">
    <source>
        <dbReference type="ARBA" id="ARBA00023054"/>
    </source>
</evidence>
<evidence type="ECO:0000256" key="1">
    <source>
        <dbReference type="ARBA" id="ARBA00004409"/>
    </source>
</evidence>
<dbReference type="PANTHER" id="PTHR13815:SF7">
    <property type="entry name" value="GOLGIN SUBFAMILY A MEMBER 5"/>
    <property type="match status" value="1"/>
</dbReference>
<dbReference type="GO" id="GO:0031985">
    <property type="term" value="C:Golgi cisterna"/>
    <property type="evidence" value="ECO:0007669"/>
    <property type="project" value="TreeGrafter"/>
</dbReference>
<feature type="compositionally biased region" description="Basic and acidic residues" evidence="8">
    <location>
        <begin position="89"/>
        <end position="98"/>
    </location>
</feature>
<feature type="compositionally biased region" description="Low complexity" evidence="8">
    <location>
        <begin position="70"/>
        <end position="82"/>
    </location>
</feature>
<dbReference type="AlphaFoldDB" id="A0A8S0ZYZ0"/>
<evidence type="ECO:0000256" key="2">
    <source>
        <dbReference type="ARBA" id="ARBA00022692"/>
    </source>
</evidence>
<dbReference type="PANTHER" id="PTHR13815">
    <property type="entry name" value="GOLGIN-84"/>
    <property type="match status" value="1"/>
</dbReference>
<comment type="caution">
    <text evidence="10">The sequence shown here is derived from an EMBL/GenBank/DDBJ whole genome shotgun (WGS) entry which is preliminary data.</text>
</comment>
<dbReference type="InterPro" id="IPR019177">
    <property type="entry name" value="Golgin_subfamily_A_member_5"/>
</dbReference>
<evidence type="ECO:0000313" key="10">
    <source>
        <dbReference type="EMBL" id="CAB3238335.1"/>
    </source>
</evidence>
<evidence type="ECO:0008006" key="12">
    <source>
        <dbReference type="Google" id="ProtNLM"/>
    </source>
</evidence>
<dbReference type="EMBL" id="CADEBD010000306">
    <property type="protein sequence ID" value="CAB3238335.1"/>
    <property type="molecule type" value="Genomic_DNA"/>
</dbReference>
<feature type="coiled-coil region" evidence="7">
    <location>
        <begin position="501"/>
        <end position="528"/>
    </location>
</feature>